<dbReference type="Proteomes" id="UP000234345">
    <property type="component" value="Unassembled WGS sequence"/>
</dbReference>
<gene>
    <name evidence="1" type="ORF">XFF6991_450016</name>
</gene>
<proteinExistence type="predicted"/>
<reference evidence="1 2" key="1">
    <citation type="submission" date="2017-10" db="EMBL/GenBank/DDBJ databases">
        <authorList>
            <person name="Regsiter A."/>
            <person name="William W."/>
        </authorList>
    </citation>
    <scope>NUCLEOTIDE SEQUENCE [LARGE SCALE GENOMIC DNA]</scope>
    <source>
        <strain evidence="1 2">CFBP6991</strain>
    </source>
</reference>
<organism evidence="1 2">
    <name type="scientific">Xanthomonas campestris pv. phaseoli</name>
    <dbReference type="NCBI Taxonomy" id="317013"/>
    <lineage>
        <taxon>Bacteria</taxon>
        <taxon>Pseudomonadati</taxon>
        <taxon>Pseudomonadota</taxon>
        <taxon>Gammaproteobacteria</taxon>
        <taxon>Lysobacterales</taxon>
        <taxon>Lysobacteraceae</taxon>
        <taxon>Xanthomonas</taxon>
    </lineage>
</organism>
<comment type="caution">
    <text evidence="1">The sequence shown here is derived from an EMBL/GenBank/DDBJ whole genome shotgun (WGS) entry which is preliminary data.</text>
</comment>
<sequence length="95" mass="10698">MHALNAVCTRFNDQLKAAMAAIHHLSDQGCVPREIRLSDRRPVIVIDRPGTFIQGAMRRRERVGVVVRSVMAAPFHGCQLEWEVSEQRGLQAHQA</sequence>
<evidence type="ECO:0000313" key="2">
    <source>
        <dbReference type="Proteomes" id="UP000234345"/>
    </source>
</evidence>
<evidence type="ECO:0000313" key="1">
    <source>
        <dbReference type="EMBL" id="SOO25340.1"/>
    </source>
</evidence>
<dbReference type="AlphaFoldDB" id="A0A7Z7NIJ6"/>
<name>A0A7Z7NIJ6_XANCH</name>
<accession>A0A7Z7NIJ6</accession>
<dbReference type="EMBL" id="OCZC01000072">
    <property type="protein sequence ID" value="SOO25340.1"/>
    <property type="molecule type" value="Genomic_DNA"/>
</dbReference>
<protein>
    <submittedName>
        <fullName evidence="1">Uncharacterized protein</fullName>
    </submittedName>
</protein>